<dbReference type="EMBL" id="QKNV01000098">
    <property type="protein sequence ID" value="PZA21317.1"/>
    <property type="molecule type" value="Genomic_DNA"/>
</dbReference>
<comment type="caution">
    <text evidence="1">The sequence shown here is derived from an EMBL/GenBank/DDBJ whole genome shotgun (WGS) entry which is preliminary data.</text>
</comment>
<accession>A0A323V903</accession>
<dbReference type="Proteomes" id="UP000247602">
    <property type="component" value="Unassembled WGS sequence"/>
</dbReference>
<dbReference type="AlphaFoldDB" id="A0A323V903"/>
<name>A0A323V903_9ACTN</name>
<proteinExistence type="predicted"/>
<organism evidence="1 2">
    <name type="scientific">Modestobacter versicolor</name>
    <dbReference type="NCBI Taxonomy" id="429133"/>
    <lineage>
        <taxon>Bacteria</taxon>
        <taxon>Bacillati</taxon>
        <taxon>Actinomycetota</taxon>
        <taxon>Actinomycetes</taxon>
        <taxon>Geodermatophilales</taxon>
        <taxon>Geodermatophilaceae</taxon>
        <taxon>Modestobacter</taxon>
    </lineage>
</organism>
<feature type="non-terminal residue" evidence="1">
    <location>
        <position position="80"/>
    </location>
</feature>
<protein>
    <recommendedName>
        <fullName evidence="3">Anti-sigma factor</fullName>
    </recommendedName>
</protein>
<gene>
    <name evidence="1" type="ORF">DMO24_11005</name>
</gene>
<reference evidence="1 2" key="1">
    <citation type="submission" date="2018-06" db="EMBL/GenBank/DDBJ databases">
        <title>Draft genome sequence of Modestobacter versicolor CP153-2.</title>
        <authorList>
            <person name="Gundlapally S.R."/>
        </authorList>
    </citation>
    <scope>NUCLEOTIDE SEQUENCE [LARGE SCALE GENOMIC DNA]</scope>
    <source>
        <strain evidence="1 2">CP153-2</strain>
    </source>
</reference>
<evidence type="ECO:0008006" key="3">
    <source>
        <dbReference type="Google" id="ProtNLM"/>
    </source>
</evidence>
<evidence type="ECO:0000313" key="1">
    <source>
        <dbReference type="EMBL" id="PZA21317.1"/>
    </source>
</evidence>
<sequence length="80" mass="8342">MRHPTEGVLRRLIDEPAGVADPDRQHVATCQQCLTALAAAREDATLVGAALTTSVRPDVDAAWQRLSTAARATAPAPVAA</sequence>
<evidence type="ECO:0000313" key="2">
    <source>
        <dbReference type="Proteomes" id="UP000247602"/>
    </source>
</evidence>
<keyword evidence="2" id="KW-1185">Reference proteome</keyword>